<evidence type="ECO:0000256" key="2">
    <source>
        <dbReference type="ARBA" id="ARBA00022676"/>
    </source>
</evidence>
<feature type="transmembrane region" description="Helical" evidence="4">
    <location>
        <begin position="340"/>
        <end position="359"/>
    </location>
</feature>
<evidence type="ECO:0000256" key="4">
    <source>
        <dbReference type="SAM" id="Phobius"/>
    </source>
</evidence>
<dbReference type="Pfam" id="PF00535">
    <property type="entry name" value="Glycos_transf_2"/>
    <property type="match status" value="1"/>
</dbReference>
<feature type="domain" description="Glycosyltransferase 2-like" evidence="5">
    <location>
        <begin position="42"/>
        <end position="198"/>
    </location>
</feature>
<dbReference type="InterPro" id="IPR001173">
    <property type="entry name" value="Glyco_trans_2-like"/>
</dbReference>
<reference evidence="6 7" key="1">
    <citation type="submission" date="2018-04" db="EMBL/GenBank/DDBJ databases">
        <title>Genomic Encyclopedia of Archaeal and Bacterial Type Strains, Phase II (KMG-II): from individual species to whole genera.</title>
        <authorList>
            <person name="Goeker M."/>
        </authorList>
    </citation>
    <scope>NUCLEOTIDE SEQUENCE [LARGE SCALE GENOMIC DNA]</scope>
    <source>
        <strain evidence="6 7">DSM 25731</strain>
    </source>
</reference>
<dbReference type="EMBL" id="QBKT01000001">
    <property type="protein sequence ID" value="PTX63760.1"/>
    <property type="molecule type" value="Genomic_DNA"/>
</dbReference>
<comment type="similarity">
    <text evidence="1">Belongs to the glycosyltransferase 2 family.</text>
</comment>
<evidence type="ECO:0000256" key="3">
    <source>
        <dbReference type="ARBA" id="ARBA00022679"/>
    </source>
</evidence>
<organism evidence="6 7">
    <name type="scientific">Kordia periserrulae</name>
    <dbReference type="NCBI Taxonomy" id="701523"/>
    <lineage>
        <taxon>Bacteria</taxon>
        <taxon>Pseudomonadati</taxon>
        <taxon>Bacteroidota</taxon>
        <taxon>Flavobacteriia</taxon>
        <taxon>Flavobacteriales</taxon>
        <taxon>Flavobacteriaceae</taxon>
        <taxon>Kordia</taxon>
    </lineage>
</organism>
<accession>A0A2T6C600</accession>
<comment type="caution">
    <text evidence="6">The sequence shown here is derived from an EMBL/GenBank/DDBJ whole genome shotgun (WGS) entry which is preliminary data.</text>
</comment>
<feature type="transmembrane region" description="Helical" evidence="4">
    <location>
        <begin position="6"/>
        <end position="24"/>
    </location>
</feature>
<evidence type="ECO:0000313" key="6">
    <source>
        <dbReference type="EMBL" id="PTX63760.1"/>
    </source>
</evidence>
<keyword evidence="4" id="KW-0472">Membrane</keyword>
<keyword evidence="3 6" id="KW-0808">Transferase</keyword>
<dbReference type="Proteomes" id="UP000244090">
    <property type="component" value="Unassembled WGS sequence"/>
</dbReference>
<proteinExistence type="inferred from homology"/>
<dbReference type="InterPro" id="IPR029044">
    <property type="entry name" value="Nucleotide-diphossugar_trans"/>
</dbReference>
<keyword evidence="7" id="KW-1185">Reference proteome</keyword>
<keyword evidence="4" id="KW-0812">Transmembrane</keyword>
<evidence type="ECO:0000256" key="1">
    <source>
        <dbReference type="ARBA" id="ARBA00006739"/>
    </source>
</evidence>
<dbReference type="SUPFAM" id="SSF53448">
    <property type="entry name" value="Nucleotide-diphospho-sugar transferases"/>
    <property type="match status" value="1"/>
</dbReference>
<feature type="transmembrane region" description="Helical" evidence="4">
    <location>
        <begin position="277"/>
        <end position="303"/>
    </location>
</feature>
<evidence type="ECO:0000259" key="5">
    <source>
        <dbReference type="Pfam" id="PF00535"/>
    </source>
</evidence>
<dbReference type="AlphaFoldDB" id="A0A2T6C600"/>
<evidence type="ECO:0000313" key="7">
    <source>
        <dbReference type="Proteomes" id="UP000244090"/>
    </source>
</evidence>
<name>A0A2T6C600_9FLAO</name>
<sequence length="375" mass="43014">MMLIILLFVCFSYFLLLVCLIVGFRKLPETKFKKTPSQTNFSVIIPFRDEATHLPNLLASIAALNYPESNVSFWFIDDDSQDDSCTIIEELSKKHAIQNVHLLQNKRQSNSPKKDAIVTAISHLKNNWIVTTDADCMLPENWLHMLNQKIVLEQPKMIAAPVTYVEEMSFFKYYQLLDFLSLQGTTIGSFGIKIPFLCNGANLAYQKDAFLDVDGFSGNDTLASGDDVFLLEKFVQKFPDEVVYLKSKDALVKTYAVSTWKAFISQRVRWASKSANYTLYTGKIIGIIVMLMNLLFCVLPLFLFGVFSWKVIVLIVVSKIVLDSVLLLQTLQFTQQKIKPFFIFISGITYPYLTIFIFIKSLFSSYQWKNRTFKK</sequence>
<gene>
    <name evidence="6" type="ORF">C8N46_101365</name>
</gene>
<protein>
    <submittedName>
        <fullName evidence="6">Cellulose synthase/poly-beta-1,6-N-acetylglucosamine synthase-like glycosyltransferase</fullName>
    </submittedName>
</protein>
<dbReference type="PANTHER" id="PTHR43630:SF1">
    <property type="entry name" value="POLY-BETA-1,6-N-ACETYL-D-GLUCOSAMINE SYNTHASE"/>
    <property type="match status" value="1"/>
</dbReference>
<dbReference type="GO" id="GO:0016757">
    <property type="term" value="F:glycosyltransferase activity"/>
    <property type="evidence" value="ECO:0007669"/>
    <property type="project" value="UniProtKB-KW"/>
</dbReference>
<feature type="transmembrane region" description="Helical" evidence="4">
    <location>
        <begin position="309"/>
        <end position="328"/>
    </location>
</feature>
<dbReference type="CDD" id="cd04192">
    <property type="entry name" value="GT_2_like_e"/>
    <property type="match status" value="1"/>
</dbReference>
<dbReference type="Gene3D" id="3.90.550.10">
    <property type="entry name" value="Spore Coat Polysaccharide Biosynthesis Protein SpsA, Chain A"/>
    <property type="match status" value="1"/>
</dbReference>
<keyword evidence="4" id="KW-1133">Transmembrane helix</keyword>
<keyword evidence="2" id="KW-0328">Glycosyltransferase</keyword>
<dbReference type="PANTHER" id="PTHR43630">
    <property type="entry name" value="POLY-BETA-1,6-N-ACETYL-D-GLUCOSAMINE SYNTHASE"/>
    <property type="match status" value="1"/>
</dbReference>